<evidence type="ECO:0000256" key="8">
    <source>
        <dbReference type="ARBA" id="ARBA00022801"/>
    </source>
</evidence>
<dbReference type="InterPro" id="IPR017853">
    <property type="entry name" value="GH"/>
</dbReference>
<evidence type="ECO:0000256" key="1">
    <source>
        <dbReference type="ARBA" id="ARBA00000548"/>
    </source>
</evidence>
<evidence type="ECO:0000256" key="3">
    <source>
        <dbReference type="ARBA" id="ARBA00001923"/>
    </source>
</evidence>
<dbReference type="CDD" id="cd11317">
    <property type="entry name" value="AmyAc_bac_euk_AmyA"/>
    <property type="match status" value="1"/>
</dbReference>
<evidence type="ECO:0000259" key="18">
    <source>
        <dbReference type="SMART" id="SM00642"/>
    </source>
</evidence>
<sequence>MRSTVLLLVLAATCYAQKNNNFVPGRNSIVQMFEWRWDDIANECETFLGPKGFAGVQISPPSENIVVNGRPWWERYQPLSYDLTTRSGDEGALKSMLSRCNKAGIRVYADLVINHMAAASGSGTAGHSCDAGSRSYPTVPYGGADFHKSCPINNYNDPAEVRNCELVGLPDLDQGRQYVKDKIVEYMNHLVDLGIAGFRVDAAKHIWPADLQAMYASVKNLNTEFFPENSRPFYYQEVIDFGGDAIKREEYLGFGNVLEFRHGCELSKAFQGSNQLKNLKNWGTGWGLMQPHDSVIFVENHDTQRSGSGGVEILTYKKAREYKMAVAFMLAHPHGETTKLFSGYSYDSNDQGPPGYGDEILGAEIKDNSCSNGWVCEHRWSQIYNMVEFRNVVQGTPLTNWWTDGNQQIAFSRGNKGFVAFTVSGDISADLQTSLPAGSYCDLITGISSNNSCTGKVVTVDGSGKAHIDVSGVDGVLAIHVNSRLQSKL</sequence>
<dbReference type="PRINTS" id="PR00110">
    <property type="entry name" value="ALPHAAMYLASE"/>
</dbReference>
<evidence type="ECO:0000256" key="11">
    <source>
        <dbReference type="ARBA" id="ARBA00023214"/>
    </source>
</evidence>
<comment type="similarity">
    <text evidence="4 14">Belongs to the glycosyl hydrolase 13 family.</text>
</comment>
<evidence type="ECO:0000256" key="9">
    <source>
        <dbReference type="ARBA" id="ARBA00022837"/>
    </source>
</evidence>
<evidence type="ECO:0000256" key="5">
    <source>
        <dbReference type="ARBA" id="ARBA00011245"/>
    </source>
</evidence>
<evidence type="ECO:0000256" key="14">
    <source>
        <dbReference type="RuleBase" id="RU003615"/>
    </source>
</evidence>
<comment type="catalytic activity">
    <reaction evidence="1 15">
        <text>Endohydrolysis of (1-&gt;4)-alpha-D-glucosidic linkages in polysaccharides containing three or more (1-&gt;4)-alpha-linked D-glucose units.</text>
        <dbReference type="EC" id="3.2.1.1"/>
    </reaction>
</comment>
<dbReference type="InterPro" id="IPR006046">
    <property type="entry name" value="Alpha_amylase"/>
</dbReference>
<comment type="subunit">
    <text evidence="5">Monomer.</text>
</comment>
<dbReference type="InterPro" id="IPR006048">
    <property type="entry name" value="A-amylase/branching_C"/>
</dbReference>
<name>Q5KTR5_CALCS</name>
<dbReference type="InterPro" id="IPR006047">
    <property type="entry name" value="GH13_cat_dom"/>
</dbReference>
<evidence type="ECO:0000256" key="13">
    <source>
        <dbReference type="ARBA" id="ARBA00023295"/>
    </source>
</evidence>
<evidence type="ECO:0000259" key="17">
    <source>
        <dbReference type="SMART" id="SM00632"/>
    </source>
</evidence>
<dbReference type="Pfam" id="PF02806">
    <property type="entry name" value="Alpha-amylase_C"/>
    <property type="match status" value="1"/>
</dbReference>
<evidence type="ECO:0000256" key="6">
    <source>
        <dbReference type="ARBA" id="ARBA00012595"/>
    </source>
</evidence>
<evidence type="ECO:0000256" key="7">
    <source>
        <dbReference type="ARBA" id="ARBA00022723"/>
    </source>
</evidence>
<accession>Q5KTR5</accession>
<feature type="chain" id="PRO_5004258379" description="Alpha-amylase" evidence="16">
    <location>
        <begin position="17"/>
        <end position="489"/>
    </location>
</feature>
<keyword evidence="8 15" id="KW-0378">Hydrolase</keyword>
<keyword evidence="12 15" id="KW-0119">Carbohydrate metabolism</keyword>
<dbReference type="EMBL" id="AB110483">
    <property type="protein sequence ID" value="BAD83655.1"/>
    <property type="molecule type" value="mRNA"/>
</dbReference>
<keyword evidence="11" id="KW-0868">Chloride</keyword>
<evidence type="ECO:0000256" key="16">
    <source>
        <dbReference type="SAM" id="SignalP"/>
    </source>
</evidence>
<dbReference type="SMART" id="SM00632">
    <property type="entry name" value="Aamy_C"/>
    <property type="match status" value="1"/>
</dbReference>
<evidence type="ECO:0000256" key="2">
    <source>
        <dbReference type="ARBA" id="ARBA00001913"/>
    </source>
</evidence>
<comment type="cofactor">
    <cofactor evidence="2">
        <name>Ca(2+)</name>
        <dbReference type="ChEBI" id="CHEBI:29108"/>
    </cofactor>
</comment>
<dbReference type="SUPFAM" id="SSF51011">
    <property type="entry name" value="Glycosyl hydrolase domain"/>
    <property type="match status" value="1"/>
</dbReference>
<dbReference type="SMR" id="Q5KTR5"/>
<comment type="cofactor">
    <cofactor evidence="3">
        <name>chloride</name>
        <dbReference type="ChEBI" id="CHEBI:17996"/>
    </cofactor>
</comment>
<evidence type="ECO:0000256" key="10">
    <source>
        <dbReference type="ARBA" id="ARBA00023157"/>
    </source>
</evidence>
<dbReference type="EC" id="3.2.1.1" evidence="6 15"/>
<organism evidence="19">
    <name type="scientific">Callosobruchus chinensis</name>
    <name type="common">Pulse beetle</name>
    <name type="synonym">Pachymerus chinensis</name>
    <dbReference type="NCBI Taxonomy" id="146774"/>
    <lineage>
        <taxon>Eukaryota</taxon>
        <taxon>Metazoa</taxon>
        <taxon>Ecdysozoa</taxon>
        <taxon>Arthropoda</taxon>
        <taxon>Hexapoda</taxon>
        <taxon>Insecta</taxon>
        <taxon>Pterygota</taxon>
        <taxon>Neoptera</taxon>
        <taxon>Endopterygota</taxon>
        <taxon>Coleoptera</taxon>
        <taxon>Polyphaga</taxon>
        <taxon>Cucujiformia</taxon>
        <taxon>Chrysomeloidea</taxon>
        <taxon>Chrysomelidae</taxon>
        <taxon>Bruchinae</taxon>
        <taxon>Bruchini</taxon>
        <taxon>Callosobruchus</taxon>
    </lineage>
</organism>
<evidence type="ECO:0000256" key="12">
    <source>
        <dbReference type="ARBA" id="ARBA00023277"/>
    </source>
</evidence>
<reference evidence="19" key="1">
    <citation type="submission" date="2003-05" db="EMBL/GenBank/DDBJ databases">
        <title>Cloning and Expression of A cDNA Encoding the Larval a-Amylase of Azuki Bean Weevil (Callosobruchus Chinensis).</title>
        <authorList>
            <person name="Yamada T."/>
            <person name="Hattori K."/>
            <person name="Ikeda M."/>
            <person name="Kobayashi M."/>
        </authorList>
    </citation>
    <scope>NUCLEOTIDE SEQUENCE</scope>
</reference>
<dbReference type="InterPro" id="IPR031319">
    <property type="entry name" value="A-amylase_C"/>
</dbReference>
<protein>
    <recommendedName>
        <fullName evidence="6 15">Alpha-amylase</fullName>
        <ecNumber evidence="6 15">3.2.1.1</ecNumber>
    </recommendedName>
</protein>
<dbReference type="GO" id="GO:0046872">
    <property type="term" value="F:metal ion binding"/>
    <property type="evidence" value="ECO:0007669"/>
    <property type="project" value="UniProtKB-KW"/>
</dbReference>
<gene>
    <name evidence="19" type="primary">CCA</name>
</gene>
<dbReference type="InterPro" id="IPR013780">
    <property type="entry name" value="Glyco_hydro_b"/>
</dbReference>
<dbReference type="PANTHER" id="PTHR43447">
    <property type="entry name" value="ALPHA-AMYLASE"/>
    <property type="match status" value="1"/>
</dbReference>
<feature type="signal peptide" evidence="16">
    <location>
        <begin position="1"/>
        <end position="16"/>
    </location>
</feature>
<dbReference type="Pfam" id="PF00128">
    <property type="entry name" value="Alpha-amylase"/>
    <property type="match status" value="1"/>
</dbReference>
<feature type="domain" description="Glycosyl hydrolase family 13 catalytic" evidence="18">
    <location>
        <begin position="27"/>
        <end position="390"/>
    </location>
</feature>
<dbReference type="Gene3D" id="2.60.40.1180">
    <property type="entry name" value="Golgi alpha-mannosidase II"/>
    <property type="match status" value="1"/>
</dbReference>
<dbReference type="SUPFAM" id="SSF51445">
    <property type="entry name" value="(Trans)glycosidases"/>
    <property type="match status" value="1"/>
</dbReference>
<dbReference type="SMART" id="SM00642">
    <property type="entry name" value="Aamy"/>
    <property type="match status" value="1"/>
</dbReference>
<dbReference type="Gene3D" id="3.20.20.80">
    <property type="entry name" value="Glycosidases"/>
    <property type="match status" value="1"/>
</dbReference>
<feature type="domain" description="Alpha-amylase C-terminal" evidence="17">
    <location>
        <begin position="399"/>
        <end position="484"/>
    </location>
</feature>
<dbReference type="GO" id="GO:0004556">
    <property type="term" value="F:alpha-amylase activity"/>
    <property type="evidence" value="ECO:0007669"/>
    <property type="project" value="UniProtKB-UniRule"/>
</dbReference>
<dbReference type="AlphaFoldDB" id="Q5KTR5"/>
<proteinExistence type="evidence at transcript level"/>
<keyword evidence="10" id="KW-1015">Disulfide bond</keyword>
<evidence type="ECO:0000313" key="19">
    <source>
        <dbReference type="EMBL" id="BAD83655.1"/>
    </source>
</evidence>
<evidence type="ECO:0000256" key="15">
    <source>
        <dbReference type="RuleBase" id="RU361134"/>
    </source>
</evidence>
<keyword evidence="13 15" id="KW-0326">Glycosidase</keyword>
<evidence type="ECO:0000256" key="4">
    <source>
        <dbReference type="ARBA" id="ARBA00008061"/>
    </source>
</evidence>
<keyword evidence="16" id="KW-0732">Signal</keyword>
<dbReference type="GO" id="GO:0005975">
    <property type="term" value="P:carbohydrate metabolic process"/>
    <property type="evidence" value="ECO:0007669"/>
    <property type="project" value="InterPro"/>
</dbReference>
<keyword evidence="7" id="KW-0479">Metal-binding</keyword>
<keyword evidence="9" id="KW-0106">Calcium</keyword>